<comment type="caution">
    <text evidence="2">The sequence shown here is derived from an EMBL/GenBank/DDBJ whole genome shotgun (WGS) entry which is preliminary data.</text>
</comment>
<dbReference type="PANTHER" id="PTHR43245">
    <property type="entry name" value="BIFUNCTIONAL POLYMYXIN RESISTANCE PROTEIN ARNA"/>
    <property type="match status" value="1"/>
</dbReference>
<feature type="domain" description="NAD-dependent epimerase/dehydratase" evidence="1">
    <location>
        <begin position="3"/>
        <end position="167"/>
    </location>
</feature>
<evidence type="ECO:0000313" key="3">
    <source>
        <dbReference type="Proteomes" id="UP001197247"/>
    </source>
</evidence>
<name>A0ABS5TIG4_9ACTN</name>
<proteinExistence type="predicted"/>
<evidence type="ECO:0000313" key="2">
    <source>
        <dbReference type="EMBL" id="MBT0770204.1"/>
    </source>
</evidence>
<dbReference type="InterPro" id="IPR036291">
    <property type="entry name" value="NAD(P)-bd_dom_sf"/>
</dbReference>
<evidence type="ECO:0000259" key="1">
    <source>
        <dbReference type="Pfam" id="PF01370"/>
    </source>
</evidence>
<reference evidence="2 3" key="1">
    <citation type="submission" date="2021-05" db="EMBL/GenBank/DDBJ databases">
        <title>Kineosporia and Streptomyces sp. nov. two new marine actinobacteria isolated from Coral.</title>
        <authorList>
            <person name="Buangrab K."/>
            <person name="Sutthacheep M."/>
            <person name="Yeemin T."/>
            <person name="Harunari E."/>
            <person name="Igarashi Y."/>
            <person name="Kanchanasin P."/>
            <person name="Tanasupawat S."/>
            <person name="Phongsopitanun W."/>
        </authorList>
    </citation>
    <scope>NUCLEOTIDE SEQUENCE [LARGE SCALE GENOMIC DNA]</scope>
    <source>
        <strain evidence="2 3">J2-2</strain>
    </source>
</reference>
<dbReference type="InterPro" id="IPR050177">
    <property type="entry name" value="Lipid_A_modif_metabolic_enz"/>
</dbReference>
<dbReference type="Proteomes" id="UP001197247">
    <property type="component" value="Unassembled WGS sequence"/>
</dbReference>
<dbReference type="InterPro" id="IPR001509">
    <property type="entry name" value="Epimerase_deHydtase"/>
</dbReference>
<sequence length="271" mass="29088">MTILVTGATGLVGTRLLPRLIGAGHELRALVRAGKQVPEGVESVEGDLLDPQSLIKAVEGVTAVVHLAAVLRTPDPDLIRRANIDATRNLIDAVRTHSPQARFIMASTGLVYDHHLSHPARENDPTHPQMPYPATKVVAENDLRASGLTWSVLRFGFVYGDQDGHLESAPRLLGTWNWHSAQPMSLVHHRDIATAVGLGLAGAFDGHTVNVVDDLPTSLHEIARIVGADYPESTGPVTDPWTGSLDGTLIRSLGYEPTVRTVYQAAAEGIL</sequence>
<keyword evidence="3" id="KW-1185">Reference proteome</keyword>
<accession>A0ABS5TIG4</accession>
<protein>
    <submittedName>
        <fullName evidence="2">NAD(P)-dependent oxidoreductase</fullName>
    </submittedName>
</protein>
<organism evidence="2 3">
    <name type="scientific">Kineosporia corallincola</name>
    <dbReference type="NCBI Taxonomy" id="2835133"/>
    <lineage>
        <taxon>Bacteria</taxon>
        <taxon>Bacillati</taxon>
        <taxon>Actinomycetota</taxon>
        <taxon>Actinomycetes</taxon>
        <taxon>Kineosporiales</taxon>
        <taxon>Kineosporiaceae</taxon>
        <taxon>Kineosporia</taxon>
    </lineage>
</organism>
<dbReference type="SUPFAM" id="SSF51735">
    <property type="entry name" value="NAD(P)-binding Rossmann-fold domains"/>
    <property type="match status" value="1"/>
</dbReference>
<dbReference type="RefSeq" id="WP_214156493.1">
    <property type="nucleotide sequence ID" value="NZ_JAHBAY010000005.1"/>
</dbReference>
<dbReference type="Gene3D" id="3.40.50.720">
    <property type="entry name" value="NAD(P)-binding Rossmann-like Domain"/>
    <property type="match status" value="1"/>
</dbReference>
<gene>
    <name evidence="2" type="ORF">KIH74_14785</name>
</gene>
<dbReference type="EMBL" id="JAHBAY010000005">
    <property type="protein sequence ID" value="MBT0770204.1"/>
    <property type="molecule type" value="Genomic_DNA"/>
</dbReference>
<dbReference type="Pfam" id="PF01370">
    <property type="entry name" value="Epimerase"/>
    <property type="match status" value="1"/>
</dbReference>